<dbReference type="Proteomes" id="UP000241290">
    <property type="component" value="Genome"/>
</dbReference>
<protein>
    <submittedName>
        <fullName evidence="1">Uncharacterized protein</fullName>
    </submittedName>
</protein>
<name>A0A2P1JXP6_9CAUD</name>
<gene>
    <name evidence="1" type="primary">191</name>
    <name evidence="1" type="ORF">SEA_FINCH_191</name>
</gene>
<organism evidence="1 2">
    <name type="scientific">Rhodococcus phage Finch</name>
    <dbReference type="NCBI Taxonomy" id="2094144"/>
    <lineage>
        <taxon>Viruses</taxon>
        <taxon>Duplodnaviria</taxon>
        <taxon>Heunggongvirae</taxon>
        <taxon>Uroviricota</taxon>
        <taxon>Caudoviricetes</taxon>
        <taxon>Finchvirus</taxon>
        <taxon>Finchvirus finch</taxon>
    </lineage>
</organism>
<dbReference type="GeneID" id="64766444"/>
<keyword evidence="2" id="KW-1185">Reference proteome</keyword>
<evidence type="ECO:0000313" key="2">
    <source>
        <dbReference type="Proteomes" id="UP000241290"/>
    </source>
</evidence>
<dbReference type="EMBL" id="MG962366">
    <property type="protein sequence ID" value="AVO25116.1"/>
    <property type="molecule type" value="Genomic_DNA"/>
</dbReference>
<reference evidence="2" key="1">
    <citation type="submission" date="2018-02" db="EMBL/GenBank/DDBJ databases">
        <authorList>
            <person name="Cohen D.B."/>
            <person name="Kent A.D."/>
        </authorList>
    </citation>
    <scope>NUCLEOTIDE SEQUENCE [LARGE SCALE GENOMIC DNA]</scope>
</reference>
<evidence type="ECO:0000313" key="1">
    <source>
        <dbReference type="EMBL" id="AVO25116.1"/>
    </source>
</evidence>
<dbReference type="RefSeq" id="YP_010059213.1">
    <property type="nucleotide sequence ID" value="NC_054724.1"/>
</dbReference>
<dbReference type="KEGG" id="vg:64766444"/>
<accession>A0A2P1JXP6</accession>
<proteinExistence type="predicted"/>
<sequence length="87" mass="9794">MANNDRKYTRVLGLDLKVVFPNDAPGNIHAKRISDIRDEVLAAVEAAVDRQFPGAKGDITADVTWDYNWRNEHHEFQIGDSEDEAAL</sequence>